<protein>
    <submittedName>
        <fullName evidence="2">Uncharacterized protein</fullName>
    </submittedName>
</protein>
<feature type="region of interest" description="Disordered" evidence="1">
    <location>
        <begin position="10"/>
        <end position="96"/>
    </location>
</feature>
<keyword evidence="3" id="KW-1185">Reference proteome</keyword>
<evidence type="ECO:0000313" key="2">
    <source>
        <dbReference type="EMBL" id="OBQ46649.1"/>
    </source>
</evidence>
<evidence type="ECO:0000256" key="1">
    <source>
        <dbReference type="SAM" id="MobiDB-lite"/>
    </source>
</evidence>
<feature type="compositionally biased region" description="Polar residues" evidence="1">
    <location>
        <begin position="58"/>
        <end position="69"/>
    </location>
</feature>
<reference evidence="2 3" key="1">
    <citation type="submission" date="2015-01" db="EMBL/GenBank/DDBJ databases">
        <title>Desulfovibrio sp. JC271 draft genome sequence.</title>
        <authorList>
            <person name="Shivani Y."/>
            <person name="Subhash Y."/>
            <person name="Sasikala C."/>
            <person name="Ramana C.V."/>
        </authorList>
    </citation>
    <scope>NUCLEOTIDE SEQUENCE [LARGE SCALE GENOMIC DNA]</scope>
    <source>
        <strain evidence="2 3">JC271</strain>
    </source>
</reference>
<proteinExistence type="predicted"/>
<sequence length="96" mass="10557">MLGLLLISFSGGENFMQSSERSSNRSTHKDFQHSKQASPDHLQQGTSSTMQKKESGHDMSTTHGDMSTTQHEETILQDGAVDHSESLRTTPEPVAK</sequence>
<feature type="compositionally biased region" description="Basic and acidic residues" evidence="1">
    <location>
        <begin position="70"/>
        <end position="86"/>
    </location>
</feature>
<dbReference type="PATRIC" id="fig|1560234.3.peg.1054"/>
<evidence type="ECO:0000313" key="3">
    <source>
        <dbReference type="Proteomes" id="UP000091979"/>
    </source>
</evidence>
<organism evidence="2 3">
    <name type="scientific">Halodesulfovibrio spirochaetisodalis</name>
    <dbReference type="NCBI Taxonomy" id="1560234"/>
    <lineage>
        <taxon>Bacteria</taxon>
        <taxon>Pseudomonadati</taxon>
        <taxon>Thermodesulfobacteriota</taxon>
        <taxon>Desulfovibrionia</taxon>
        <taxon>Desulfovibrionales</taxon>
        <taxon>Desulfovibrionaceae</taxon>
        <taxon>Halodesulfovibrio</taxon>
    </lineage>
</organism>
<dbReference type="Proteomes" id="UP000091979">
    <property type="component" value="Unassembled WGS sequence"/>
</dbReference>
<dbReference type="EMBL" id="JXMS01000019">
    <property type="protein sequence ID" value="OBQ46649.1"/>
    <property type="molecule type" value="Genomic_DNA"/>
</dbReference>
<gene>
    <name evidence="2" type="ORF">SP90_10985</name>
</gene>
<name>A0A1B7XB97_9BACT</name>
<feature type="compositionally biased region" description="Polar residues" evidence="1">
    <location>
        <begin position="15"/>
        <end position="25"/>
    </location>
</feature>
<accession>A0A1B7XB97</accession>
<dbReference type="AlphaFoldDB" id="A0A1B7XB97"/>
<feature type="compositionally biased region" description="Polar residues" evidence="1">
    <location>
        <begin position="34"/>
        <end position="50"/>
    </location>
</feature>
<comment type="caution">
    <text evidence="2">The sequence shown here is derived from an EMBL/GenBank/DDBJ whole genome shotgun (WGS) entry which is preliminary data.</text>
</comment>